<keyword evidence="1" id="KW-0175">Coiled coil</keyword>
<proteinExistence type="predicted"/>
<evidence type="ECO:0000256" key="1">
    <source>
        <dbReference type="SAM" id="Coils"/>
    </source>
</evidence>
<feature type="compositionally biased region" description="Low complexity" evidence="2">
    <location>
        <begin position="86"/>
        <end position="95"/>
    </location>
</feature>
<accession>A0A1Y2EJ12</accession>
<keyword evidence="4" id="KW-1185">Reference proteome</keyword>
<dbReference type="AlphaFoldDB" id="A0A1Y2EJ12"/>
<dbReference type="InParanoid" id="A0A1Y2EJ12"/>
<evidence type="ECO:0000256" key="2">
    <source>
        <dbReference type="SAM" id="MobiDB-lite"/>
    </source>
</evidence>
<sequence>MSSTAGPPPDLTARYALKAKYARLQRSYQRALEMSKDLKLEVGEKETTVQRLQDEVDLIIDQIYDSDYAHLRPEQDDLFSDEEGDAPSSGGAAAEEGGEQQARESNGLAELNGKVRKDHPPQDSPPQAKRARLDEPAAAPNGTASPASALNGTVA</sequence>
<comment type="caution">
    <text evidence="3">The sequence shown here is derived from an EMBL/GenBank/DDBJ whole genome shotgun (WGS) entry which is preliminary data.</text>
</comment>
<evidence type="ECO:0000313" key="4">
    <source>
        <dbReference type="Proteomes" id="UP000193467"/>
    </source>
</evidence>
<dbReference type="Proteomes" id="UP000193467">
    <property type="component" value="Unassembled WGS sequence"/>
</dbReference>
<reference evidence="3 4" key="1">
    <citation type="submission" date="2016-07" db="EMBL/GenBank/DDBJ databases">
        <title>Pervasive Adenine N6-methylation of Active Genes in Fungi.</title>
        <authorList>
            <consortium name="DOE Joint Genome Institute"/>
            <person name="Mondo S.J."/>
            <person name="Dannebaum R.O."/>
            <person name="Kuo R.C."/>
            <person name="Labutti K."/>
            <person name="Haridas S."/>
            <person name="Kuo A."/>
            <person name="Salamov A."/>
            <person name="Ahrendt S.R."/>
            <person name="Lipzen A."/>
            <person name="Sullivan W."/>
            <person name="Andreopoulos W.B."/>
            <person name="Clum A."/>
            <person name="Lindquist E."/>
            <person name="Daum C."/>
            <person name="Ramamoorthy G.K."/>
            <person name="Gryganskyi A."/>
            <person name="Culley D."/>
            <person name="Magnuson J.K."/>
            <person name="James T.Y."/>
            <person name="O'Malley M.A."/>
            <person name="Stajich J.E."/>
            <person name="Spatafora J.W."/>
            <person name="Visel A."/>
            <person name="Grigoriev I.V."/>
        </authorList>
    </citation>
    <scope>NUCLEOTIDE SEQUENCE [LARGE SCALE GENOMIC DNA]</scope>
    <source>
        <strain evidence="3 4">62-1032</strain>
    </source>
</reference>
<dbReference type="OrthoDB" id="2537633at2759"/>
<gene>
    <name evidence="3" type="ORF">BCR35DRAFT_307869</name>
</gene>
<protein>
    <submittedName>
        <fullName evidence="3">Uncharacterized protein</fullName>
    </submittedName>
</protein>
<feature type="coiled-coil region" evidence="1">
    <location>
        <begin position="21"/>
        <end position="55"/>
    </location>
</feature>
<name>A0A1Y2EJ12_9BASI</name>
<feature type="region of interest" description="Disordered" evidence="2">
    <location>
        <begin position="71"/>
        <end position="155"/>
    </location>
</feature>
<feature type="compositionally biased region" description="Acidic residues" evidence="2">
    <location>
        <begin position="76"/>
        <end position="85"/>
    </location>
</feature>
<dbReference type="EMBL" id="MCGR01000054">
    <property type="protein sequence ID" value="ORY70795.1"/>
    <property type="molecule type" value="Genomic_DNA"/>
</dbReference>
<feature type="compositionally biased region" description="Polar residues" evidence="2">
    <location>
        <begin position="142"/>
        <end position="155"/>
    </location>
</feature>
<evidence type="ECO:0000313" key="3">
    <source>
        <dbReference type="EMBL" id="ORY70795.1"/>
    </source>
</evidence>
<organism evidence="3 4">
    <name type="scientific">Leucosporidium creatinivorum</name>
    <dbReference type="NCBI Taxonomy" id="106004"/>
    <lineage>
        <taxon>Eukaryota</taxon>
        <taxon>Fungi</taxon>
        <taxon>Dikarya</taxon>
        <taxon>Basidiomycota</taxon>
        <taxon>Pucciniomycotina</taxon>
        <taxon>Microbotryomycetes</taxon>
        <taxon>Leucosporidiales</taxon>
        <taxon>Leucosporidium</taxon>
    </lineage>
</organism>